<dbReference type="Proteomes" id="UP000722791">
    <property type="component" value="Unassembled WGS sequence"/>
</dbReference>
<dbReference type="EMBL" id="BNCQ01000024">
    <property type="protein sequence ID" value="GIM07634.1"/>
    <property type="molecule type" value="Genomic_DNA"/>
</dbReference>
<feature type="compositionally biased region" description="Low complexity" evidence="1">
    <location>
        <begin position="106"/>
        <end position="116"/>
    </location>
</feature>
<feature type="region of interest" description="Disordered" evidence="1">
    <location>
        <begin position="102"/>
        <end position="176"/>
    </location>
</feature>
<dbReference type="PANTHER" id="PTHR12746">
    <property type="entry name" value="NONSENSE-MEDIATED MRNA DECAY PROTEIN 3"/>
    <property type="match status" value="1"/>
</dbReference>
<accession>A0A8J4GH40</accession>
<reference evidence="3" key="1">
    <citation type="journal article" date="2021" name="Proc. Natl. Acad. Sci. U.S.A.">
        <title>Three genomes in the algal genus Volvox reveal the fate of a haploid sex-determining region after a transition to homothallism.</title>
        <authorList>
            <person name="Yamamoto K."/>
            <person name="Hamaji T."/>
            <person name="Kawai-Toyooka H."/>
            <person name="Matsuzaki R."/>
            <person name="Takahashi F."/>
            <person name="Nishimura Y."/>
            <person name="Kawachi M."/>
            <person name="Noguchi H."/>
            <person name="Minakuchi Y."/>
            <person name="Umen J.G."/>
            <person name="Toyoda A."/>
            <person name="Nozaki H."/>
        </authorList>
    </citation>
    <scope>NUCLEOTIDE SEQUENCE</scope>
    <source>
        <strain evidence="3">NIES-3785</strain>
        <strain evidence="2">NIES-3786</strain>
    </source>
</reference>
<evidence type="ECO:0000313" key="5">
    <source>
        <dbReference type="Proteomes" id="UP000747110"/>
    </source>
</evidence>
<feature type="compositionally biased region" description="Acidic residues" evidence="1">
    <location>
        <begin position="125"/>
        <end position="137"/>
    </location>
</feature>
<sequence length="176" mass="19735">MTASQLVGLDYEAFVNKGGRVPDVVLVRKSYEDKRRKRQAKGGTAAGRAWKLKTLDMEVEDNTSGPRGRNEAVADADRERFLQELEEDPDMRARINIYKDAERLKQQQVGPQQQQQRVTPVGAFGDDDDDEDDDEDLPQIPLEELLDDLEGLNLEEGGRQAAEGRGEDGNADMDMD</sequence>
<dbReference type="GO" id="GO:0005634">
    <property type="term" value="C:nucleus"/>
    <property type="evidence" value="ECO:0007669"/>
    <property type="project" value="TreeGrafter"/>
</dbReference>
<dbReference type="Proteomes" id="UP000747110">
    <property type="component" value="Unassembled WGS sequence"/>
</dbReference>
<dbReference type="GO" id="GO:0043023">
    <property type="term" value="F:ribosomal large subunit binding"/>
    <property type="evidence" value="ECO:0007669"/>
    <property type="project" value="InterPro"/>
</dbReference>
<evidence type="ECO:0000256" key="1">
    <source>
        <dbReference type="SAM" id="MobiDB-lite"/>
    </source>
</evidence>
<name>A0A8J4GH40_9CHLO</name>
<dbReference type="OrthoDB" id="203821at2759"/>
<feature type="compositionally biased region" description="Basic and acidic residues" evidence="1">
    <location>
        <begin position="156"/>
        <end position="168"/>
    </location>
</feature>
<dbReference type="GO" id="GO:0005737">
    <property type="term" value="C:cytoplasm"/>
    <property type="evidence" value="ECO:0007669"/>
    <property type="project" value="TreeGrafter"/>
</dbReference>
<dbReference type="AlphaFoldDB" id="A0A8J4GH40"/>
<protein>
    <submittedName>
        <fullName evidence="3">Uncharacterized protein</fullName>
    </submittedName>
</protein>
<evidence type="ECO:0000313" key="3">
    <source>
        <dbReference type="EMBL" id="GIM07634.1"/>
    </source>
</evidence>
<organism evidence="3 4">
    <name type="scientific">Volvox reticuliferus</name>
    <dbReference type="NCBI Taxonomy" id="1737510"/>
    <lineage>
        <taxon>Eukaryota</taxon>
        <taxon>Viridiplantae</taxon>
        <taxon>Chlorophyta</taxon>
        <taxon>core chlorophytes</taxon>
        <taxon>Chlorophyceae</taxon>
        <taxon>CS clade</taxon>
        <taxon>Chlamydomonadales</taxon>
        <taxon>Volvocaceae</taxon>
        <taxon>Volvox</taxon>
    </lineage>
</organism>
<comment type="caution">
    <text evidence="3">The sequence shown here is derived from an EMBL/GenBank/DDBJ whole genome shotgun (WGS) entry which is preliminary data.</text>
</comment>
<dbReference type="EMBL" id="BNCP01000082">
    <property type="protein sequence ID" value="GIL92786.1"/>
    <property type="molecule type" value="Genomic_DNA"/>
</dbReference>
<dbReference type="GO" id="GO:0000055">
    <property type="term" value="P:ribosomal large subunit export from nucleus"/>
    <property type="evidence" value="ECO:0007669"/>
    <property type="project" value="TreeGrafter"/>
</dbReference>
<proteinExistence type="predicted"/>
<gene>
    <name evidence="2" type="ORF">Vretifemale_20220</name>
    <name evidence="3" type="ORF">Vretimale_11709</name>
</gene>
<dbReference type="InterPro" id="IPR039768">
    <property type="entry name" value="Nmd3"/>
</dbReference>
<keyword evidence="5" id="KW-1185">Reference proteome</keyword>
<evidence type="ECO:0000313" key="2">
    <source>
        <dbReference type="EMBL" id="GIL92786.1"/>
    </source>
</evidence>
<evidence type="ECO:0000313" key="4">
    <source>
        <dbReference type="Proteomes" id="UP000722791"/>
    </source>
</evidence>
<dbReference type="PANTHER" id="PTHR12746:SF2">
    <property type="entry name" value="60S RIBOSOMAL EXPORT PROTEIN NMD3"/>
    <property type="match status" value="1"/>
</dbReference>